<accession>A0A1A8X7W9</accession>
<dbReference type="VEuPathDB" id="PlasmoDB:PocGH01_00215100"/>
<dbReference type="InterPro" id="IPR008780">
    <property type="entry name" value="Plasmodium_Vir"/>
</dbReference>
<gene>
    <name evidence="1" type="ORF">POVCU1_059330</name>
</gene>
<proteinExistence type="predicted"/>
<dbReference type="AlphaFoldDB" id="A0A1A8X7W9"/>
<dbReference type="Pfam" id="PF05795">
    <property type="entry name" value="Plasmodium_Vir"/>
    <property type="match status" value="1"/>
</dbReference>
<evidence type="ECO:0000313" key="2">
    <source>
        <dbReference type="Proteomes" id="UP000078546"/>
    </source>
</evidence>
<sequence length="316" mass="36869">MTTAEPDIYSFFVSFKEYKYYEKEMEERFLREKDNSTCDSFSSDTPYLGNESAKNICIKFKIFHNIIETKKKKIRNPSSLDDKDYAFLNYWLNNISRNTKTSSNITVHEFQTKMSDIEEYFTGFIFDEKLYDIEDEDFNNMSLLNELQYNYGEIFTHSRVIVKGDIPCIGYFKKFMNTYKNCIIKCPDDDTSFCRALKHIKGEYKQTFLGDDGISKSCTDREKLHLPSYNDVSTGNKITIVGTILGPSFGTLSTLLLLYKFTPLGQWILAKIGTNKGAYNNLYEKNDKPLPYNSYNEYINSDYNEYQISYDSVVNS</sequence>
<evidence type="ECO:0000313" key="1">
    <source>
        <dbReference type="EMBL" id="SBT00346.1"/>
    </source>
</evidence>
<dbReference type="EMBL" id="FLQV01001866">
    <property type="protein sequence ID" value="SBT00346.1"/>
    <property type="molecule type" value="Genomic_DNA"/>
</dbReference>
<organism evidence="1 2">
    <name type="scientific">Plasmodium ovale curtisi</name>
    <dbReference type="NCBI Taxonomy" id="864141"/>
    <lineage>
        <taxon>Eukaryota</taxon>
        <taxon>Sar</taxon>
        <taxon>Alveolata</taxon>
        <taxon>Apicomplexa</taxon>
        <taxon>Aconoidasida</taxon>
        <taxon>Haemosporida</taxon>
        <taxon>Plasmodiidae</taxon>
        <taxon>Plasmodium</taxon>
        <taxon>Plasmodium (Plasmodium)</taxon>
    </lineage>
</organism>
<dbReference type="Proteomes" id="UP000078546">
    <property type="component" value="Unassembled WGS sequence"/>
</dbReference>
<protein>
    <submittedName>
        <fullName evidence="1">PIR Superfamily Protein</fullName>
    </submittedName>
</protein>
<name>A0A1A8X7W9_PLAOA</name>
<reference evidence="2" key="1">
    <citation type="submission" date="2016-05" db="EMBL/GenBank/DDBJ databases">
        <authorList>
            <person name="Naeem Raeece"/>
        </authorList>
    </citation>
    <scope>NUCLEOTIDE SEQUENCE [LARGE SCALE GENOMIC DNA]</scope>
</reference>